<proteinExistence type="inferred from homology"/>
<feature type="region of interest" description="Disordered" evidence="11">
    <location>
        <begin position="1"/>
        <end position="20"/>
    </location>
</feature>
<evidence type="ECO:0000256" key="1">
    <source>
        <dbReference type="ARBA" id="ARBA00004141"/>
    </source>
</evidence>
<evidence type="ECO:0000256" key="7">
    <source>
        <dbReference type="ARBA" id="ARBA00023065"/>
    </source>
</evidence>
<dbReference type="EMBL" id="OZ075141">
    <property type="protein sequence ID" value="CAL5032080.1"/>
    <property type="molecule type" value="Genomic_DNA"/>
</dbReference>
<keyword evidence="13" id="KW-1185">Reference proteome</keyword>
<dbReference type="Pfam" id="PF22099">
    <property type="entry name" value="MRS2-like"/>
    <property type="match status" value="2"/>
</dbReference>
<dbReference type="InterPro" id="IPR039204">
    <property type="entry name" value="MRS2-like"/>
</dbReference>
<gene>
    <name evidence="12" type="ORF">URODEC1_LOCUS82081</name>
</gene>
<reference evidence="13" key="1">
    <citation type="submission" date="2024-06" db="EMBL/GenBank/DDBJ databases">
        <authorList>
            <person name="Ryan C."/>
        </authorList>
    </citation>
    <scope>NUCLEOTIDE SEQUENCE [LARGE SCALE GENOMIC DNA]</scope>
</reference>
<sequence length="401" mass="42478">MASTTAARAHRRHAGAGAGEWAAVSAAGGARRVEAAGKHQLMRRTGLPARDLRALDPALSYPSSVTARDRAVVVNLDAVRAVITASEVLVPAPRDPDVAPLVAELRARLAAPPPPLSPGAGGGKGDGQAASGCGGKGALPFEFRALEVCLEFACKALEQETCTLEKEAYPALDELSSNVSTLNLERVRQIKMRLVAISGRVQKVRDELEHLLDDDVDMAAMHLSEKLAYQATTADGRSSRLDADNEPSEFNEERFGEVEEEGGTSEGGGGYGNGASAAAVFTPKIDELEILLESYFVQTDGTLNKLNTLREYVDDTEDYINIMLDEKQNQLLQMGIMLSTGTLVVSAGIAVTGVFGMNITIPLYTAATDGAFWQVTGGIVGATAAVYLVALLCYRRSGILQ</sequence>
<evidence type="ECO:0000313" key="12">
    <source>
        <dbReference type="EMBL" id="CAL5032080.1"/>
    </source>
</evidence>
<dbReference type="GO" id="GO:0016020">
    <property type="term" value="C:membrane"/>
    <property type="evidence" value="ECO:0007669"/>
    <property type="project" value="UniProtKB-SubCell"/>
</dbReference>
<dbReference type="Gene3D" id="2.40.128.330">
    <property type="match status" value="1"/>
</dbReference>
<feature type="compositionally biased region" description="Gly residues" evidence="11">
    <location>
        <begin position="119"/>
        <end position="131"/>
    </location>
</feature>
<accession>A0ABC9D6Z6</accession>
<keyword evidence="3 10" id="KW-0813">Transport</keyword>
<comment type="similarity">
    <text evidence="2 10">Belongs to the CorA metal ion transporter (MIT) (TC 1.A.35.5) family.</text>
</comment>
<keyword evidence="5 10" id="KW-0460">Magnesium</keyword>
<dbReference type="CDD" id="cd12823">
    <property type="entry name" value="Mrs2_Mfm1p-like"/>
    <property type="match status" value="1"/>
</dbReference>
<keyword evidence="4 10" id="KW-0812">Transmembrane</keyword>
<evidence type="ECO:0000256" key="9">
    <source>
        <dbReference type="ARBA" id="ARBA00058882"/>
    </source>
</evidence>
<feature type="transmembrane region" description="Helical" evidence="10">
    <location>
        <begin position="371"/>
        <end position="394"/>
    </location>
</feature>
<feature type="region of interest" description="Disordered" evidence="11">
    <location>
        <begin position="110"/>
        <end position="131"/>
    </location>
</feature>
<evidence type="ECO:0000256" key="5">
    <source>
        <dbReference type="ARBA" id="ARBA00022842"/>
    </source>
</evidence>
<dbReference type="GO" id="GO:0015095">
    <property type="term" value="F:magnesium ion transmembrane transporter activity"/>
    <property type="evidence" value="ECO:0007669"/>
    <property type="project" value="UniProtKB-ARBA"/>
</dbReference>
<evidence type="ECO:0000256" key="10">
    <source>
        <dbReference type="RuleBase" id="RU366041"/>
    </source>
</evidence>
<evidence type="ECO:0000256" key="4">
    <source>
        <dbReference type="ARBA" id="ARBA00022692"/>
    </source>
</evidence>
<evidence type="ECO:0000256" key="2">
    <source>
        <dbReference type="ARBA" id="ARBA00007535"/>
    </source>
</evidence>
<protein>
    <recommendedName>
        <fullName evidence="10">Magnesium transporter</fullName>
    </recommendedName>
</protein>
<evidence type="ECO:0000256" key="11">
    <source>
        <dbReference type="SAM" id="MobiDB-lite"/>
    </source>
</evidence>
<dbReference type="PANTHER" id="PTHR13890:SF7">
    <property type="entry name" value="MAGNESIUM TRANSPORTER MRS2-D-RELATED"/>
    <property type="match status" value="1"/>
</dbReference>
<organism evidence="12 13">
    <name type="scientific">Urochloa decumbens</name>
    <dbReference type="NCBI Taxonomy" id="240449"/>
    <lineage>
        <taxon>Eukaryota</taxon>
        <taxon>Viridiplantae</taxon>
        <taxon>Streptophyta</taxon>
        <taxon>Embryophyta</taxon>
        <taxon>Tracheophyta</taxon>
        <taxon>Spermatophyta</taxon>
        <taxon>Magnoliopsida</taxon>
        <taxon>Liliopsida</taxon>
        <taxon>Poales</taxon>
        <taxon>Poaceae</taxon>
        <taxon>PACMAD clade</taxon>
        <taxon>Panicoideae</taxon>
        <taxon>Panicodae</taxon>
        <taxon>Paniceae</taxon>
        <taxon>Melinidinae</taxon>
        <taxon>Urochloa</taxon>
    </lineage>
</organism>
<dbReference type="AlphaFoldDB" id="A0ABC9D6Z6"/>
<feature type="region of interest" description="Disordered" evidence="11">
    <location>
        <begin position="234"/>
        <end position="271"/>
    </location>
</feature>
<dbReference type="PANTHER" id="PTHR13890">
    <property type="entry name" value="RNA SPLICING PROTEIN MRS2, MITOCHONDRIAL"/>
    <property type="match status" value="1"/>
</dbReference>
<name>A0ABC9D6Z6_9POAL</name>
<comment type="subcellular location">
    <subcellularLocation>
        <location evidence="1 10">Membrane</location>
        <topology evidence="1 10">Multi-pass membrane protein</topology>
    </subcellularLocation>
</comment>
<evidence type="ECO:0000256" key="3">
    <source>
        <dbReference type="ARBA" id="ARBA00022448"/>
    </source>
</evidence>
<evidence type="ECO:0000256" key="8">
    <source>
        <dbReference type="ARBA" id="ARBA00023136"/>
    </source>
</evidence>
<evidence type="ECO:0000256" key="6">
    <source>
        <dbReference type="ARBA" id="ARBA00022989"/>
    </source>
</evidence>
<comment type="function">
    <text evidence="9">Putative magnesium transporter.</text>
</comment>
<dbReference type="Proteomes" id="UP001497457">
    <property type="component" value="Chromosome 31b"/>
</dbReference>
<keyword evidence="6 10" id="KW-1133">Transmembrane helix</keyword>
<keyword evidence="7 10" id="KW-0406">Ion transport</keyword>
<keyword evidence="8 10" id="KW-0472">Membrane</keyword>
<reference evidence="12 13" key="2">
    <citation type="submission" date="2024-10" db="EMBL/GenBank/DDBJ databases">
        <authorList>
            <person name="Ryan C."/>
        </authorList>
    </citation>
    <scope>NUCLEOTIDE SEQUENCE [LARGE SCALE GENOMIC DNA]</scope>
</reference>
<dbReference type="FunFam" id="2.40.128.330:FF:000007">
    <property type="entry name" value="Putative magnesium transporter MRS2-D"/>
    <property type="match status" value="1"/>
</dbReference>
<comment type="function">
    <text evidence="10">Magnesium transporter that may mediate the influx of magnesium.</text>
</comment>
<dbReference type="Gene3D" id="1.20.58.340">
    <property type="entry name" value="Magnesium transport protein CorA, transmembrane region"/>
    <property type="match status" value="1"/>
</dbReference>
<feature type="transmembrane region" description="Helical" evidence="10">
    <location>
        <begin position="336"/>
        <end position="359"/>
    </location>
</feature>
<evidence type="ECO:0000313" key="13">
    <source>
        <dbReference type="Proteomes" id="UP001497457"/>
    </source>
</evidence>